<dbReference type="SUPFAM" id="SSF55874">
    <property type="entry name" value="ATPase domain of HSP90 chaperone/DNA topoisomerase II/histidine kinase"/>
    <property type="match status" value="1"/>
</dbReference>
<keyword evidence="4" id="KW-0597">Phosphoprotein</keyword>
<dbReference type="Gene3D" id="3.30.565.10">
    <property type="entry name" value="Histidine kinase-like ATPase, C-terminal domain"/>
    <property type="match status" value="1"/>
</dbReference>
<dbReference type="RefSeq" id="WP_163006050.1">
    <property type="nucleotide sequence ID" value="NZ_BPQX01000011.1"/>
</dbReference>
<dbReference type="InterPro" id="IPR003594">
    <property type="entry name" value="HATPase_dom"/>
</dbReference>
<dbReference type="Proteomes" id="UP001236369">
    <property type="component" value="Unassembled WGS sequence"/>
</dbReference>
<evidence type="ECO:0000256" key="4">
    <source>
        <dbReference type="ARBA" id="ARBA00022553"/>
    </source>
</evidence>
<reference evidence="11 12" key="1">
    <citation type="submission" date="2023-07" db="EMBL/GenBank/DDBJ databases">
        <title>Genomic Encyclopedia of Type Strains, Phase IV (KMG-IV): sequencing the most valuable type-strain genomes for metagenomic binning, comparative biology and taxonomic classification.</title>
        <authorList>
            <person name="Goeker M."/>
        </authorList>
    </citation>
    <scope>NUCLEOTIDE SEQUENCE [LARGE SCALE GENOMIC DNA]</scope>
    <source>
        <strain evidence="11 12">DSM 19562</strain>
    </source>
</reference>
<keyword evidence="7 11" id="KW-0418">Kinase</keyword>
<keyword evidence="5" id="KW-0808">Transferase</keyword>
<dbReference type="EC" id="2.7.13.3" evidence="3"/>
<sequence length="159" mass="16957">MAQVLAEAAELYEPIAEDKSIRICLEVTHPFPLLTGDRDLLFEAVTNLIDNAVKFTPACSLVRLEVSRRGAICILAVEDTGPGTPPAERDQVFRRFYRAEPARHTVGNGLGLGLVAAIVELHGFQAVITDAPGGGCGFEILCPATIDRGDLPTAADMSV</sequence>
<proteinExistence type="predicted"/>
<evidence type="ECO:0000256" key="2">
    <source>
        <dbReference type="ARBA" id="ARBA00004370"/>
    </source>
</evidence>
<evidence type="ECO:0000256" key="5">
    <source>
        <dbReference type="ARBA" id="ARBA00022679"/>
    </source>
</evidence>
<dbReference type="InterPro" id="IPR050428">
    <property type="entry name" value="TCS_sensor_his_kinase"/>
</dbReference>
<dbReference type="InterPro" id="IPR004358">
    <property type="entry name" value="Sig_transdc_His_kin-like_C"/>
</dbReference>
<keyword evidence="8" id="KW-1133">Transmembrane helix</keyword>
<evidence type="ECO:0000259" key="10">
    <source>
        <dbReference type="PROSITE" id="PS50109"/>
    </source>
</evidence>
<dbReference type="PROSITE" id="PS50109">
    <property type="entry name" value="HIS_KIN"/>
    <property type="match status" value="1"/>
</dbReference>
<evidence type="ECO:0000256" key="7">
    <source>
        <dbReference type="ARBA" id="ARBA00022777"/>
    </source>
</evidence>
<comment type="caution">
    <text evidence="11">The sequence shown here is derived from an EMBL/GenBank/DDBJ whole genome shotgun (WGS) entry which is preliminary data.</text>
</comment>
<protein>
    <recommendedName>
        <fullName evidence="3">histidine kinase</fullName>
        <ecNumber evidence="3">2.7.13.3</ecNumber>
    </recommendedName>
</protein>
<gene>
    <name evidence="11" type="ORF">QO016_000007</name>
</gene>
<dbReference type="Pfam" id="PF02518">
    <property type="entry name" value="HATPase_c"/>
    <property type="match status" value="1"/>
</dbReference>
<organism evidence="11 12">
    <name type="scientific">Methylobacterium persicinum</name>
    <dbReference type="NCBI Taxonomy" id="374426"/>
    <lineage>
        <taxon>Bacteria</taxon>
        <taxon>Pseudomonadati</taxon>
        <taxon>Pseudomonadota</taxon>
        <taxon>Alphaproteobacteria</taxon>
        <taxon>Hyphomicrobiales</taxon>
        <taxon>Methylobacteriaceae</taxon>
        <taxon>Methylobacterium</taxon>
    </lineage>
</organism>
<dbReference type="GO" id="GO:0016301">
    <property type="term" value="F:kinase activity"/>
    <property type="evidence" value="ECO:0007669"/>
    <property type="project" value="UniProtKB-KW"/>
</dbReference>
<evidence type="ECO:0000313" key="11">
    <source>
        <dbReference type="EMBL" id="MDQ0440530.1"/>
    </source>
</evidence>
<evidence type="ECO:0000256" key="6">
    <source>
        <dbReference type="ARBA" id="ARBA00022692"/>
    </source>
</evidence>
<evidence type="ECO:0000256" key="3">
    <source>
        <dbReference type="ARBA" id="ARBA00012438"/>
    </source>
</evidence>
<accession>A0ABU0HFL8</accession>
<keyword evidence="12" id="KW-1185">Reference proteome</keyword>
<dbReference type="EMBL" id="JAUSVV010000001">
    <property type="protein sequence ID" value="MDQ0440530.1"/>
    <property type="molecule type" value="Genomic_DNA"/>
</dbReference>
<evidence type="ECO:0000313" key="12">
    <source>
        <dbReference type="Proteomes" id="UP001236369"/>
    </source>
</evidence>
<dbReference type="PANTHER" id="PTHR45436:SF8">
    <property type="entry name" value="HISTIDINE KINASE"/>
    <property type="match status" value="1"/>
</dbReference>
<dbReference type="PRINTS" id="PR00344">
    <property type="entry name" value="BCTRLSENSOR"/>
</dbReference>
<evidence type="ECO:0000256" key="1">
    <source>
        <dbReference type="ARBA" id="ARBA00000085"/>
    </source>
</evidence>
<keyword evidence="6" id="KW-0812">Transmembrane</keyword>
<comment type="subcellular location">
    <subcellularLocation>
        <location evidence="2">Membrane</location>
    </subcellularLocation>
</comment>
<keyword evidence="9" id="KW-0472">Membrane</keyword>
<comment type="catalytic activity">
    <reaction evidence="1">
        <text>ATP + protein L-histidine = ADP + protein N-phospho-L-histidine.</text>
        <dbReference type="EC" id="2.7.13.3"/>
    </reaction>
</comment>
<feature type="domain" description="Histidine kinase" evidence="10">
    <location>
        <begin position="1"/>
        <end position="146"/>
    </location>
</feature>
<dbReference type="InterPro" id="IPR005467">
    <property type="entry name" value="His_kinase_dom"/>
</dbReference>
<evidence type="ECO:0000256" key="9">
    <source>
        <dbReference type="ARBA" id="ARBA00023136"/>
    </source>
</evidence>
<name>A0ABU0HFL8_9HYPH</name>
<evidence type="ECO:0000256" key="8">
    <source>
        <dbReference type="ARBA" id="ARBA00022989"/>
    </source>
</evidence>
<dbReference type="PANTHER" id="PTHR45436">
    <property type="entry name" value="SENSOR HISTIDINE KINASE YKOH"/>
    <property type="match status" value="1"/>
</dbReference>
<dbReference type="SMART" id="SM00387">
    <property type="entry name" value="HATPase_c"/>
    <property type="match status" value="1"/>
</dbReference>
<dbReference type="InterPro" id="IPR036890">
    <property type="entry name" value="HATPase_C_sf"/>
</dbReference>